<evidence type="ECO:0000313" key="1">
    <source>
        <dbReference type="EMBL" id="KXA21446.1"/>
    </source>
</evidence>
<accession>A0A133NYS2</accession>
<dbReference type="Proteomes" id="UP000070687">
    <property type="component" value="Unassembled WGS sequence"/>
</dbReference>
<reference evidence="1 2" key="1">
    <citation type="submission" date="2016-01" db="EMBL/GenBank/DDBJ databases">
        <authorList>
            <person name="Oliw E.H."/>
        </authorList>
    </citation>
    <scope>NUCLEOTIDE SEQUENCE [LARGE SCALE GENOMIC DNA]</scope>
    <source>
        <strain evidence="1 2">PSS_7772B</strain>
    </source>
</reference>
<organism evidence="1 2">
    <name type="scientific">Gardnerella vaginalis</name>
    <dbReference type="NCBI Taxonomy" id="2702"/>
    <lineage>
        <taxon>Bacteria</taxon>
        <taxon>Bacillati</taxon>
        <taxon>Actinomycetota</taxon>
        <taxon>Actinomycetes</taxon>
        <taxon>Bifidobacteriales</taxon>
        <taxon>Bifidobacteriaceae</taxon>
        <taxon>Gardnerella</taxon>
    </lineage>
</organism>
<gene>
    <name evidence="1" type="ORF">HMPREF3208_00540</name>
</gene>
<dbReference type="AlphaFoldDB" id="A0A133NYS2"/>
<dbReference type="EMBL" id="LRQB01000031">
    <property type="protein sequence ID" value="KXA21446.1"/>
    <property type="molecule type" value="Genomic_DNA"/>
</dbReference>
<proteinExistence type="predicted"/>
<protein>
    <submittedName>
        <fullName evidence="1">Uncharacterized protein</fullName>
    </submittedName>
</protein>
<sequence>MNSTNCKNKNLILPRLSKQVEAIFFYPYKIFARVLLGSVVSCARDFPWHCFHKKVLGFFKNFSSLL</sequence>
<dbReference type="PATRIC" id="fig|2702.100.peg.520"/>
<name>A0A133NYS2_GARVA</name>
<evidence type="ECO:0000313" key="2">
    <source>
        <dbReference type="Proteomes" id="UP000070687"/>
    </source>
</evidence>
<comment type="caution">
    <text evidence="1">The sequence shown here is derived from an EMBL/GenBank/DDBJ whole genome shotgun (WGS) entry which is preliminary data.</text>
</comment>